<reference evidence="2 3" key="1">
    <citation type="journal article" date="2012" name="J. Bacteriol.">
        <title>Genome sequence of the human- and animal-pathogenic strain Nocardia cyriacigeorgica GUH-2.</title>
        <authorList>
            <person name="Zoropogui A."/>
            <person name="Pujic P."/>
            <person name="Normand P."/>
            <person name="Barbe V."/>
            <person name="Beaman B."/>
            <person name="Beaman L."/>
            <person name="Boiron P."/>
            <person name="Colinon C."/>
            <person name="Deredjian A."/>
            <person name="Graindorge A."/>
            <person name="Mangenot S."/>
            <person name="Nazaret S."/>
            <person name="Neto M."/>
            <person name="Petit S."/>
            <person name="Roche D."/>
            <person name="Vallenet D."/>
            <person name="Rodriguez-Nava V."/>
            <person name="Richard Y."/>
            <person name="Cournoyer B."/>
            <person name="Blaha D."/>
        </authorList>
    </citation>
    <scope>NUCLEOTIDE SEQUENCE [LARGE SCALE GENOMIC DNA]</scope>
    <source>
        <strain evidence="2 3">GUH-2</strain>
    </source>
</reference>
<organism evidence="2 3">
    <name type="scientific">Nocardia cyriacigeorgica (strain GUH-2)</name>
    <dbReference type="NCBI Taxonomy" id="1127134"/>
    <lineage>
        <taxon>Bacteria</taxon>
        <taxon>Bacillati</taxon>
        <taxon>Actinomycetota</taxon>
        <taxon>Actinomycetes</taxon>
        <taxon>Mycobacteriales</taxon>
        <taxon>Nocardiaceae</taxon>
        <taxon>Nocardia</taxon>
    </lineage>
</organism>
<protein>
    <submittedName>
        <fullName evidence="2">Uncharacterized protein</fullName>
    </submittedName>
</protein>
<accession>H6R1Q2</accession>
<name>H6R1Q2_NOCCG</name>
<keyword evidence="3" id="KW-1185">Reference proteome</keyword>
<dbReference type="AlphaFoldDB" id="H6R1Q2"/>
<feature type="region of interest" description="Disordered" evidence="1">
    <location>
        <begin position="19"/>
        <end position="45"/>
    </location>
</feature>
<proteinExistence type="predicted"/>
<dbReference type="EMBL" id="FO082843">
    <property type="protein sequence ID" value="CCF61786.1"/>
    <property type="molecule type" value="Genomic_DNA"/>
</dbReference>
<dbReference type="Proteomes" id="UP000008190">
    <property type="component" value="Chromosome"/>
</dbReference>
<sequence length="63" mass="6929">MVASVAWYARAHGDYSVPRDWDTAQSPAGERRAQGTWMPPTDPPGNHAGILRVRLNVRLCVIG</sequence>
<gene>
    <name evidence="2" type="ordered locus">NOCYR_0977</name>
</gene>
<evidence type="ECO:0000313" key="2">
    <source>
        <dbReference type="EMBL" id="CCF61786.1"/>
    </source>
</evidence>
<evidence type="ECO:0000256" key="1">
    <source>
        <dbReference type="SAM" id="MobiDB-lite"/>
    </source>
</evidence>
<dbReference type="KEGG" id="ncy:NOCYR_0977"/>
<dbReference type="HOGENOM" id="CLU_2881343_0_0_11"/>
<evidence type="ECO:0000313" key="3">
    <source>
        <dbReference type="Proteomes" id="UP000008190"/>
    </source>
</evidence>